<dbReference type="PANTHER" id="PTHR38451">
    <property type="entry name" value="TRNA (ADENINE(22)-N(1))-METHYLTRANSFERASE"/>
    <property type="match status" value="1"/>
</dbReference>
<dbReference type="InterPro" id="IPR006901">
    <property type="entry name" value="TrmK"/>
</dbReference>
<dbReference type="PANTHER" id="PTHR38451:SF1">
    <property type="entry name" value="TRNA (ADENINE(22)-N(1))-METHYLTRANSFERASE"/>
    <property type="match status" value="1"/>
</dbReference>
<organism evidence="2 3">
    <name type="scientific">Faecalicatena faecalis</name>
    <dbReference type="NCBI Taxonomy" id="2726362"/>
    <lineage>
        <taxon>Bacteria</taxon>
        <taxon>Bacillati</taxon>
        <taxon>Bacillota</taxon>
        <taxon>Clostridia</taxon>
        <taxon>Lachnospirales</taxon>
        <taxon>Lachnospiraceae</taxon>
        <taxon>Faecalicatena</taxon>
    </lineage>
</organism>
<accession>A0ABS6D4E4</accession>
<reference evidence="2 3" key="1">
    <citation type="submission" date="2021-06" db="EMBL/GenBank/DDBJ databases">
        <title>Faecalicatena sp. nov. isolated from porcine feces.</title>
        <authorList>
            <person name="Oh B.S."/>
            <person name="Lee J.H."/>
        </authorList>
    </citation>
    <scope>NUCLEOTIDE SEQUENCE [LARGE SCALE GENOMIC DNA]</scope>
    <source>
        <strain evidence="2 3">AGMB00832</strain>
    </source>
</reference>
<keyword evidence="2" id="KW-0489">Methyltransferase</keyword>
<keyword evidence="3" id="KW-1185">Reference proteome</keyword>
<evidence type="ECO:0000256" key="1">
    <source>
        <dbReference type="SAM" id="Coils"/>
    </source>
</evidence>
<dbReference type="RefSeq" id="WP_216241523.1">
    <property type="nucleotide sequence ID" value="NZ_JABACJ020000009.1"/>
</dbReference>
<dbReference type="PIRSF" id="PIRSF018637">
    <property type="entry name" value="TrmK"/>
    <property type="match status" value="1"/>
</dbReference>
<evidence type="ECO:0000313" key="2">
    <source>
        <dbReference type="EMBL" id="MBU3876321.1"/>
    </source>
</evidence>
<name>A0ABS6D4E4_9FIRM</name>
<protein>
    <submittedName>
        <fullName evidence="2">Class I SAM-dependent methyltransferase</fullName>
    </submittedName>
</protein>
<dbReference type="GO" id="GO:0032259">
    <property type="term" value="P:methylation"/>
    <property type="evidence" value="ECO:0007669"/>
    <property type="project" value="UniProtKB-KW"/>
</dbReference>
<keyword evidence="1" id="KW-0175">Coiled coil</keyword>
<dbReference type="EMBL" id="JABACJ020000009">
    <property type="protein sequence ID" value="MBU3876321.1"/>
    <property type="molecule type" value="Genomic_DNA"/>
</dbReference>
<dbReference type="Pfam" id="PF12847">
    <property type="entry name" value="Methyltransf_18"/>
    <property type="match status" value="1"/>
</dbReference>
<dbReference type="Proteomes" id="UP000723714">
    <property type="component" value="Unassembled WGS sequence"/>
</dbReference>
<sequence>MELSKRLQAVADLVTDGYKTADIGTDHAYIPIYLVEHRIAPFAIAMDVNAGPLERARAHVREKHLEEKITLRLSDGFEALVPGEADTAILAGMGGALVMKILKENWDVTLQLKECILQPQSEIAKVRAFLLEEGFLFLAEDMVLEDGKFYPMMKVKPPVKREVQNIEVPGSELSYKEEACGAGQKECPHREWSDVEVCYGRLLLEGKHPVLKQFLEKEIQLKTKILRNLEGQDSEHARQRMRELDQELSQAQKGMEYYAV</sequence>
<dbReference type="GO" id="GO:0008168">
    <property type="term" value="F:methyltransferase activity"/>
    <property type="evidence" value="ECO:0007669"/>
    <property type="project" value="UniProtKB-KW"/>
</dbReference>
<keyword evidence="2" id="KW-0808">Transferase</keyword>
<feature type="coiled-coil region" evidence="1">
    <location>
        <begin position="212"/>
        <end position="254"/>
    </location>
</feature>
<comment type="caution">
    <text evidence="2">The sequence shown here is derived from an EMBL/GenBank/DDBJ whole genome shotgun (WGS) entry which is preliminary data.</text>
</comment>
<gene>
    <name evidence="2" type="ORF">HGO97_010900</name>
</gene>
<proteinExistence type="predicted"/>
<evidence type="ECO:0000313" key="3">
    <source>
        <dbReference type="Proteomes" id="UP000723714"/>
    </source>
</evidence>